<evidence type="ECO:0000313" key="2">
    <source>
        <dbReference type="Proteomes" id="UP000327044"/>
    </source>
</evidence>
<evidence type="ECO:0000313" key="1">
    <source>
        <dbReference type="EMBL" id="KAB0803310.1"/>
    </source>
</evidence>
<name>A0A5N4B1P4_PHOPY</name>
<accession>A0A5N4B1P4</accession>
<reference evidence="1 2" key="1">
    <citation type="journal article" date="2018" name="Elife">
        <title>Firefly genomes illuminate parallel origins of bioluminescence in beetles.</title>
        <authorList>
            <person name="Fallon T.R."/>
            <person name="Lower S.E."/>
            <person name="Chang C.H."/>
            <person name="Bessho-Uehara M."/>
            <person name="Martin G.J."/>
            <person name="Bewick A.J."/>
            <person name="Behringer M."/>
            <person name="Debat H.J."/>
            <person name="Wong I."/>
            <person name="Day J.C."/>
            <person name="Suvorov A."/>
            <person name="Silva C.J."/>
            <person name="Stanger-Hall K.F."/>
            <person name="Hall D.W."/>
            <person name="Schmitz R.J."/>
            <person name="Nelson D.R."/>
            <person name="Lewis S.M."/>
            <person name="Shigenobu S."/>
            <person name="Bybee S.M."/>
            <person name="Larracuente A.M."/>
            <person name="Oba Y."/>
            <person name="Weng J.K."/>
        </authorList>
    </citation>
    <scope>NUCLEOTIDE SEQUENCE [LARGE SCALE GENOMIC DNA]</scope>
    <source>
        <strain evidence="1">1611_PpyrPB1</strain>
        <tissue evidence="1">Whole body</tissue>
    </source>
</reference>
<gene>
    <name evidence="1" type="ORF">PPYR_00280</name>
</gene>
<proteinExistence type="predicted"/>
<dbReference type="EMBL" id="VVIM01000001">
    <property type="protein sequence ID" value="KAB0803310.1"/>
    <property type="molecule type" value="Genomic_DNA"/>
</dbReference>
<dbReference type="Proteomes" id="UP000327044">
    <property type="component" value="Unassembled WGS sequence"/>
</dbReference>
<sequence>MFRKRLILKTIKMKNIHLKNYVFIKRVSLRLDLFNLSLKTHNRLVSIQKKITSCSSCGSADHGEPSFHGYRAQQLFPTDIAIFVAWKLSVRTFCGRKNKNCWHRSEPVQPAYDCYVIDLLHMRNFEG</sequence>
<dbReference type="AlphaFoldDB" id="A0A5N4B1P4"/>
<comment type="caution">
    <text evidence="1">The sequence shown here is derived from an EMBL/GenBank/DDBJ whole genome shotgun (WGS) entry which is preliminary data.</text>
</comment>
<dbReference type="InParanoid" id="A0A5N4B1P4"/>
<keyword evidence="2" id="KW-1185">Reference proteome</keyword>
<organism evidence="1 2">
    <name type="scientific">Photinus pyralis</name>
    <name type="common">Common eastern firefly</name>
    <name type="synonym">Lampyris pyralis</name>
    <dbReference type="NCBI Taxonomy" id="7054"/>
    <lineage>
        <taxon>Eukaryota</taxon>
        <taxon>Metazoa</taxon>
        <taxon>Ecdysozoa</taxon>
        <taxon>Arthropoda</taxon>
        <taxon>Hexapoda</taxon>
        <taxon>Insecta</taxon>
        <taxon>Pterygota</taxon>
        <taxon>Neoptera</taxon>
        <taxon>Endopterygota</taxon>
        <taxon>Coleoptera</taxon>
        <taxon>Polyphaga</taxon>
        <taxon>Elateriformia</taxon>
        <taxon>Elateroidea</taxon>
        <taxon>Lampyridae</taxon>
        <taxon>Lampyrinae</taxon>
        <taxon>Photinus</taxon>
    </lineage>
</organism>
<protein>
    <submittedName>
        <fullName evidence="1">Uncharacterized protein</fullName>
    </submittedName>
</protein>